<dbReference type="InterPro" id="IPR053134">
    <property type="entry name" value="RNA-dir_DNA_polymerase"/>
</dbReference>
<reference evidence="9 10" key="1">
    <citation type="submission" date="2015-01" db="EMBL/GenBank/DDBJ databases">
        <title>Evolution of Trichinella species and genotypes.</title>
        <authorList>
            <person name="Korhonen P.K."/>
            <person name="Edoardo P."/>
            <person name="Giuseppe L.R."/>
            <person name="Gasser R.B."/>
        </authorList>
    </citation>
    <scope>NUCLEOTIDE SEQUENCE [LARGE SCALE GENOMIC DNA]</scope>
    <source>
        <strain evidence="9">ISS417</strain>
    </source>
</reference>
<dbReference type="Proteomes" id="UP000055048">
    <property type="component" value="Unassembled WGS sequence"/>
</dbReference>
<dbReference type="STRING" id="144512.A0A0V0T1I7"/>
<protein>
    <submittedName>
        <fullName evidence="9">RNA-directed DNA polymerase-like protein</fullName>
    </submittedName>
</protein>
<dbReference type="PANTHER" id="PTHR24559:SF435">
    <property type="entry name" value="RIBONUCLEASE H"/>
    <property type="match status" value="1"/>
</dbReference>
<keyword evidence="6" id="KW-0378">Hydrolase</keyword>
<dbReference type="SUPFAM" id="SSF56672">
    <property type="entry name" value="DNA/RNA polymerases"/>
    <property type="match status" value="1"/>
</dbReference>
<evidence type="ECO:0000256" key="6">
    <source>
        <dbReference type="ARBA" id="ARBA00022801"/>
    </source>
</evidence>
<dbReference type="FunFam" id="3.10.10.10:FF:000007">
    <property type="entry name" value="Retrovirus-related Pol polyprotein from transposon 17.6-like Protein"/>
    <property type="match status" value="1"/>
</dbReference>
<keyword evidence="4" id="KW-0540">Nuclease</keyword>
<dbReference type="GO" id="GO:0006508">
    <property type="term" value="P:proteolysis"/>
    <property type="evidence" value="ECO:0007669"/>
    <property type="project" value="UniProtKB-KW"/>
</dbReference>
<dbReference type="OrthoDB" id="5865526at2759"/>
<dbReference type="GO" id="GO:0004519">
    <property type="term" value="F:endonuclease activity"/>
    <property type="evidence" value="ECO:0007669"/>
    <property type="project" value="UniProtKB-KW"/>
</dbReference>
<proteinExistence type="predicted"/>
<dbReference type="CDD" id="cd01647">
    <property type="entry name" value="RT_LTR"/>
    <property type="match status" value="1"/>
</dbReference>
<evidence type="ECO:0000256" key="2">
    <source>
        <dbReference type="ARBA" id="ARBA00022679"/>
    </source>
</evidence>
<dbReference type="GO" id="GO:0008233">
    <property type="term" value="F:peptidase activity"/>
    <property type="evidence" value="ECO:0007669"/>
    <property type="project" value="UniProtKB-KW"/>
</dbReference>
<evidence type="ECO:0000313" key="10">
    <source>
        <dbReference type="Proteomes" id="UP000055048"/>
    </source>
</evidence>
<dbReference type="AlphaFoldDB" id="A0A0V0T1I7"/>
<keyword evidence="1" id="KW-0645">Protease</keyword>
<dbReference type="Gene3D" id="3.10.10.10">
    <property type="entry name" value="HIV Type 1 Reverse Transcriptase, subunit A, domain 1"/>
    <property type="match status" value="1"/>
</dbReference>
<organism evidence="9 10">
    <name type="scientific">Trichinella murrelli</name>
    <dbReference type="NCBI Taxonomy" id="144512"/>
    <lineage>
        <taxon>Eukaryota</taxon>
        <taxon>Metazoa</taxon>
        <taxon>Ecdysozoa</taxon>
        <taxon>Nematoda</taxon>
        <taxon>Enoplea</taxon>
        <taxon>Dorylaimia</taxon>
        <taxon>Trichinellida</taxon>
        <taxon>Trichinellidae</taxon>
        <taxon>Trichinella</taxon>
    </lineage>
</organism>
<dbReference type="Pfam" id="PF00078">
    <property type="entry name" value="RVT_1"/>
    <property type="match status" value="1"/>
</dbReference>
<accession>A0A0V0T1I7</accession>
<keyword evidence="3" id="KW-0548">Nucleotidyltransferase</keyword>
<keyword evidence="10" id="KW-1185">Reference proteome</keyword>
<evidence type="ECO:0000313" key="9">
    <source>
        <dbReference type="EMBL" id="KRX32927.1"/>
    </source>
</evidence>
<keyword evidence="2" id="KW-0808">Transferase</keyword>
<keyword evidence="5" id="KW-0255">Endonuclease</keyword>
<dbReference type="GO" id="GO:0003964">
    <property type="term" value="F:RNA-directed DNA polymerase activity"/>
    <property type="evidence" value="ECO:0007669"/>
    <property type="project" value="UniProtKB-KW"/>
</dbReference>
<dbReference type="PANTHER" id="PTHR24559">
    <property type="entry name" value="TRANSPOSON TY3-I GAG-POL POLYPROTEIN"/>
    <property type="match status" value="1"/>
</dbReference>
<evidence type="ECO:0000256" key="1">
    <source>
        <dbReference type="ARBA" id="ARBA00022670"/>
    </source>
</evidence>
<evidence type="ECO:0000256" key="4">
    <source>
        <dbReference type="ARBA" id="ARBA00022722"/>
    </source>
</evidence>
<dbReference type="InterPro" id="IPR043502">
    <property type="entry name" value="DNA/RNA_pol_sf"/>
</dbReference>
<evidence type="ECO:0000256" key="5">
    <source>
        <dbReference type="ARBA" id="ARBA00022759"/>
    </source>
</evidence>
<gene>
    <name evidence="9" type="ORF">T05_3096</name>
</gene>
<dbReference type="InterPro" id="IPR000477">
    <property type="entry name" value="RT_dom"/>
</dbReference>
<evidence type="ECO:0000256" key="7">
    <source>
        <dbReference type="ARBA" id="ARBA00022918"/>
    </source>
</evidence>
<keyword evidence="7 9" id="KW-0695">RNA-directed DNA polymerase</keyword>
<evidence type="ECO:0000259" key="8">
    <source>
        <dbReference type="Pfam" id="PF00078"/>
    </source>
</evidence>
<comment type="caution">
    <text evidence="9">The sequence shown here is derived from an EMBL/GenBank/DDBJ whole genome shotgun (WGS) entry which is preliminary data.</text>
</comment>
<dbReference type="EMBL" id="JYDJ01000990">
    <property type="protein sequence ID" value="KRX32927.1"/>
    <property type="molecule type" value="Genomic_DNA"/>
</dbReference>
<name>A0A0V0T1I7_9BILA</name>
<dbReference type="Gene3D" id="3.30.70.270">
    <property type="match status" value="1"/>
</dbReference>
<sequence>MASGYWQVEVADEDKEKTAFATPFGLYQFRVMPFGLCNAPATFQRLMETVLCGLHWTTCMVRESQFVRQSDHNRVTLITVAVTVTDRNTPNYTTTTDVTTGPTVLFTDSQVFTTETWLLRP</sequence>
<dbReference type="InterPro" id="IPR043128">
    <property type="entry name" value="Rev_trsase/Diguanyl_cyclase"/>
</dbReference>
<feature type="domain" description="Reverse transcriptase" evidence="8">
    <location>
        <begin position="2"/>
        <end position="56"/>
    </location>
</feature>
<evidence type="ECO:0000256" key="3">
    <source>
        <dbReference type="ARBA" id="ARBA00022695"/>
    </source>
</evidence>